<dbReference type="GO" id="GO:0005524">
    <property type="term" value="F:ATP binding"/>
    <property type="evidence" value="ECO:0007669"/>
    <property type="project" value="UniProtKB-KW"/>
</dbReference>
<dbReference type="InterPro" id="IPR052156">
    <property type="entry name" value="BCAA_Transport_ATP-bd_LivF"/>
</dbReference>
<dbReference type="Proteomes" id="UP000001096">
    <property type="component" value="Unassembled WGS sequence"/>
</dbReference>
<keyword evidence="9" id="KW-1185">Reference proteome</keyword>
<comment type="function">
    <text evidence="6">Involved in beta-(1--&gt;2)glucan export. Transmembrane domains (TMD) form a pore in the inner membrane and the ATP-binding domain (NBD) is responsible for energy generation.</text>
</comment>
<dbReference type="GO" id="GO:0015807">
    <property type="term" value="P:L-amino acid transport"/>
    <property type="evidence" value="ECO:0007669"/>
    <property type="project" value="TreeGrafter"/>
</dbReference>
<dbReference type="Gene3D" id="3.40.50.300">
    <property type="entry name" value="P-loop containing nucleotide triphosphate hydrolases"/>
    <property type="match status" value="1"/>
</dbReference>
<accession>K8PNP1</accession>
<organism evidence="8 9">
    <name type="scientific">Afipia broomeae ATCC 49717</name>
    <dbReference type="NCBI Taxonomy" id="883078"/>
    <lineage>
        <taxon>Bacteria</taxon>
        <taxon>Pseudomonadati</taxon>
        <taxon>Pseudomonadota</taxon>
        <taxon>Alphaproteobacteria</taxon>
        <taxon>Hyphomicrobiales</taxon>
        <taxon>Nitrobacteraceae</taxon>
        <taxon>Afipia</taxon>
    </lineage>
</organism>
<dbReference type="eggNOG" id="COG0410">
    <property type="taxonomic scope" value="Bacteria"/>
</dbReference>
<dbReference type="PROSITE" id="PS50893">
    <property type="entry name" value="ABC_TRANSPORTER_2"/>
    <property type="match status" value="1"/>
</dbReference>
<evidence type="ECO:0000256" key="2">
    <source>
        <dbReference type="ARBA" id="ARBA00022448"/>
    </source>
</evidence>
<dbReference type="PANTHER" id="PTHR43820">
    <property type="entry name" value="HIGH-AFFINITY BRANCHED-CHAIN AMINO ACID TRANSPORT ATP-BINDING PROTEIN LIVF"/>
    <property type="match status" value="1"/>
</dbReference>
<dbReference type="PANTHER" id="PTHR43820:SF4">
    <property type="entry name" value="HIGH-AFFINITY BRANCHED-CHAIN AMINO ACID TRANSPORT ATP-BINDING PROTEIN LIVF"/>
    <property type="match status" value="1"/>
</dbReference>
<dbReference type="CDD" id="cd03224">
    <property type="entry name" value="ABC_TM1139_LivF_branched"/>
    <property type="match status" value="1"/>
</dbReference>
<dbReference type="GO" id="GO:0016887">
    <property type="term" value="F:ATP hydrolysis activity"/>
    <property type="evidence" value="ECO:0007669"/>
    <property type="project" value="InterPro"/>
</dbReference>
<proteinExistence type="inferred from homology"/>
<dbReference type="Pfam" id="PF00005">
    <property type="entry name" value="ABC_tran"/>
    <property type="match status" value="1"/>
</dbReference>
<evidence type="ECO:0000256" key="3">
    <source>
        <dbReference type="ARBA" id="ARBA00022741"/>
    </source>
</evidence>
<keyword evidence="4" id="KW-0067">ATP-binding</keyword>
<dbReference type="HOGENOM" id="CLU_000604_1_2_5"/>
<evidence type="ECO:0000313" key="8">
    <source>
        <dbReference type="EMBL" id="EKS41120.1"/>
    </source>
</evidence>
<evidence type="ECO:0000256" key="1">
    <source>
        <dbReference type="ARBA" id="ARBA00005417"/>
    </source>
</evidence>
<evidence type="ECO:0000256" key="6">
    <source>
        <dbReference type="ARBA" id="ARBA00024722"/>
    </source>
</evidence>
<dbReference type="InterPro" id="IPR003593">
    <property type="entry name" value="AAA+_ATPase"/>
</dbReference>
<dbReference type="EMBL" id="AGWX01000001">
    <property type="protein sequence ID" value="EKS41120.1"/>
    <property type="molecule type" value="Genomic_DNA"/>
</dbReference>
<keyword evidence="2" id="KW-0813">Transport</keyword>
<dbReference type="InterPro" id="IPR027417">
    <property type="entry name" value="P-loop_NTPase"/>
</dbReference>
<dbReference type="GO" id="GO:0015658">
    <property type="term" value="F:branched-chain amino acid transmembrane transporter activity"/>
    <property type="evidence" value="ECO:0007669"/>
    <property type="project" value="TreeGrafter"/>
</dbReference>
<keyword evidence="3" id="KW-0547">Nucleotide-binding</keyword>
<dbReference type="SUPFAM" id="SSF52540">
    <property type="entry name" value="P-loop containing nucleoside triphosphate hydrolases"/>
    <property type="match status" value="1"/>
</dbReference>
<name>K8PNP1_9BRAD</name>
<dbReference type="AlphaFoldDB" id="K8PNP1"/>
<comment type="caution">
    <text evidence="8">The sequence shown here is derived from an EMBL/GenBank/DDBJ whole genome shotgun (WGS) entry which is preliminary data.</text>
</comment>
<comment type="similarity">
    <text evidence="1">Belongs to the ABC transporter superfamily.</text>
</comment>
<dbReference type="InterPro" id="IPR017871">
    <property type="entry name" value="ABC_transporter-like_CS"/>
</dbReference>
<evidence type="ECO:0000256" key="4">
    <source>
        <dbReference type="ARBA" id="ARBA00022840"/>
    </source>
</evidence>
<dbReference type="SMART" id="SM00382">
    <property type="entry name" value="AAA"/>
    <property type="match status" value="1"/>
</dbReference>
<evidence type="ECO:0000259" key="7">
    <source>
        <dbReference type="PROSITE" id="PS50893"/>
    </source>
</evidence>
<sequence length="236" mass="25720">MMFGIENLHVHYGLSHVIQGITMQAAPGEVIGIFGRNGVGKTTLMKTIAGWVAPSGGSIELDGTRLDGLEPDEMCRHGIGFVPEDRRIFPGLSVEENLKLGLRQRAGRSRSEEKAEIDRIYERMPRLAERRQQVGTTLSGGEQQMLAIARVMVGRPKLVLIDEPSEGLAPMIVADIFAIIEEMRAAGSIILLVEQNVKGALSVSDRFYAIERGSVVLAGNAQDETDKARLMDVIAV</sequence>
<reference evidence="8 9" key="1">
    <citation type="submission" date="2012-04" db="EMBL/GenBank/DDBJ databases">
        <title>The Genome Sequence of Afipia broomeae ATCC 49717.</title>
        <authorList>
            <consortium name="The Broad Institute Genome Sequencing Platform"/>
            <person name="Earl A."/>
            <person name="Ward D."/>
            <person name="Feldgarden M."/>
            <person name="Gevers D."/>
            <person name="Huys G."/>
            <person name="Walker B."/>
            <person name="Young S.K."/>
            <person name="Zeng Q."/>
            <person name="Gargeya S."/>
            <person name="Fitzgerald M."/>
            <person name="Haas B."/>
            <person name="Abouelleil A."/>
            <person name="Alvarado L."/>
            <person name="Arachchi H.M."/>
            <person name="Berlin A."/>
            <person name="Chapman S.B."/>
            <person name="Goldberg J."/>
            <person name="Griggs A."/>
            <person name="Gujja S."/>
            <person name="Hansen M."/>
            <person name="Howarth C."/>
            <person name="Imamovic A."/>
            <person name="Larimer J."/>
            <person name="McCowen C."/>
            <person name="Montmayeur A."/>
            <person name="Murphy C."/>
            <person name="Neiman D."/>
            <person name="Pearson M."/>
            <person name="Priest M."/>
            <person name="Roberts A."/>
            <person name="Saif S."/>
            <person name="Shea T."/>
            <person name="Sisk P."/>
            <person name="Sykes S."/>
            <person name="Wortman J."/>
            <person name="Nusbaum C."/>
            <person name="Birren B."/>
        </authorList>
    </citation>
    <scope>NUCLEOTIDE SEQUENCE [LARGE SCALE GENOMIC DNA]</scope>
    <source>
        <strain evidence="8 9">ATCC 49717</strain>
    </source>
</reference>
<dbReference type="PROSITE" id="PS00211">
    <property type="entry name" value="ABC_TRANSPORTER_1"/>
    <property type="match status" value="1"/>
</dbReference>
<keyword evidence="5" id="KW-0029">Amino-acid transport</keyword>
<gene>
    <name evidence="8" type="ORF">HMPREF9695_00212</name>
</gene>
<protein>
    <recommendedName>
        <fullName evidence="7">ABC transporter domain-containing protein</fullName>
    </recommendedName>
</protein>
<dbReference type="InterPro" id="IPR003439">
    <property type="entry name" value="ABC_transporter-like_ATP-bd"/>
</dbReference>
<evidence type="ECO:0000256" key="5">
    <source>
        <dbReference type="ARBA" id="ARBA00022970"/>
    </source>
</evidence>
<evidence type="ECO:0000313" key="9">
    <source>
        <dbReference type="Proteomes" id="UP000001096"/>
    </source>
</evidence>
<feature type="domain" description="ABC transporter" evidence="7">
    <location>
        <begin position="3"/>
        <end position="234"/>
    </location>
</feature>
<dbReference type="PATRIC" id="fig|883078.3.peg.218"/>